<keyword evidence="2" id="KW-1185">Reference proteome</keyword>
<reference evidence="1 2" key="1">
    <citation type="journal article" date="2016" name="Mol. Biol. Evol.">
        <title>Comparative Genomics of Early-Diverging Mushroom-Forming Fungi Provides Insights into the Origins of Lignocellulose Decay Capabilities.</title>
        <authorList>
            <person name="Nagy L.G."/>
            <person name="Riley R."/>
            <person name="Tritt A."/>
            <person name="Adam C."/>
            <person name="Daum C."/>
            <person name="Floudas D."/>
            <person name="Sun H."/>
            <person name="Yadav J.S."/>
            <person name="Pangilinan J."/>
            <person name="Larsson K.H."/>
            <person name="Matsuura K."/>
            <person name="Barry K."/>
            <person name="Labutti K."/>
            <person name="Kuo R."/>
            <person name="Ohm R.A."/>
            <person name="Bhattacharya S.S."/>
            <person name="Shirouzu T."/>
            <person name="Yoshinaga Y."/>
            <person name="Martin F.M."/>
            <person name="Grigoriev I.V."/>
            <person name="Hibbett D.S."/>
        </authorList>
    </citation>
    <scope>NUCLEOTIDE SEQUENCE [LARGE SCALE GENOMIC DNA]</scope>
    <source>
        <strain evidence="1 2">HHB14362 ss-1</strain>
    </source>
</reference>
<organism evidence="1 2">
    <name type="scientific">Neolentinus lepideus HHB14362 ss-1</name>
    <dbReference type="NCBI Taxonomy" id="1314782"/>
    <lineage>
        <taxon>Eukaryota</taxon>
        <taxon>Fungi</taxon>
        <taxon>Dikarya</taxon>
        <taxon>Basidiomycota</taxon>
        <taxon>Agaricomycotina</taxon>
        <taxon>Agaricomycetes</taxon>
        <taxon>Gloeophyllales</taxon>
        <taxon>Gloeophyllaceae</taxon>
        <taxon>Neolentinus</taxon>
    </lineage>
</organism>
<evidence type="ECO:0000313" key="2">
    <source>
        <dbReference type="Proteomes" id="UP000076761"/>
    </source>
</evidence>
<sequence length="179" mass="19515">MTPVVYPPSNLPSRAEVQNTKFIQCTTIATGAEDAGSLRLEMNCRSSGPEPANLFIEMPTRSGITYVYLKSVVRPSSAACERTLPGDIGKTDESVLVGTLICHHPSRKQTAYQFWWNPAPLLWQNMRECLGHVCASIIDVVFRLLKYIDRASASAICICIEAPVTTGAGCTQGLPITQL</sequence>
<dbReference type="AlphaFoldDB" id="A0A165URU8"/>
<name>A0A165URU8_9AGAM</name>
<dbReference type="InParanoid" id="A0A165URU8"/>
<proteinExistence type="predicted"/>
<gene>
    <name evidence="1" type="ORF">NEOLEDRAFT_1167500</name>
</gene>
<protein>
    <submittedName>
        <fullName evidence="1">Uncharacterized protein</fullName>
    </submittedName>
</protein>
<dbReference type="EMBL" id="KV425557">
    <property type="protein sequence ID" value="KZT28602.1"/>
    <property type="molecule type" value="Genomic_DNA"/>
</dbReference>
<evidence type="ECO:0000313" key="1">
    <source>
        <dbReference type="EMBL" id="KZT28602.1"/>
    </source>
</evidence>
<accession>A0A165URU8</accession>
<dbReference type="Proteomes" id="UP000076761">
    <property type="component" value="Unassembled WGS sequence"/>
</dbReference>